<dbReference type="InterPro" id="IPR013858">
    <property type="entry name" value="Peptidase_M10B_C"/>
</dbReference>
<evidence type="ECO:0000256" key="1">
    <source>
        <dbReference type="ARBA" id="ARBA00001913"/>
    </source>
</evidence>
<dbReference type="Gene3D" id="3.60.10.10">
    <property type="entry name" value="Endonuclease/exonuclease/phosphatase"/>
    <property type="match status" value="1"/>
</dbReference>
<dbReference type="PANTHER" id="PTHR42834">
    <property type="entry name" value="ENDONUCLEASE/EXONUCLEASE/PHOSPHATASE FAMILY PROTEIN (AFU_ORTHOLOGUE AFUA_3G09210)"/>
    <property type="match status" value="1"/>
</dbReference>
<sequence length="1445" mass="146083">MTTLTVGDLALIGYSADTAGKSFSFVLLAAVEAGTVISFTDNGWLAAGGFRAGEGVYTYTAGAGGAAAGTVITVTGLTGSLNPSTSGDQIIAYQGSGPSATPLFALDFADGNTTYAGDATNSNTSAIPTGLATGSTALAFGTDNGAYVGATTGTKAEILSAIGNSANWTLDDGVPVPYKTGFTVTDGGVPSANVSISDVTLAEGEPGDHVMTFTVTRTNTTGAFTVDFATHDGSAQAWIDYAETHGTLTFAAGGPASQTVSVTIHGDVMGESNETFTVNLSNLVVTSGAAALVDAVGQATIVNDDFAPVSIYDIQGTGHVSAYDGQMVATRGIVTAIDTTGSRGFWMQDALGGDGNDATSDAIFVFTNAIPTVHVGDWAHVTGTVDEYNGGVATNLSITEIVAQTVDVIGTGTVAATVLGAGGRAIPNTVIDDDHLGSFDPATDGVDFYESIEGMLVTVHNAQATGSTYQGQTWVVADSGTDATGLNSRGGVTVSDGDNNPERILVYADSGVNPGFSAGYVLGDHPGDVTGVVSYFGGEYEVLATSVQNTTSNGPVPLETTSLAGDASHLAIGAYNLENISPLDPDAKFAALAADIAHNLGAPDILGVEEIQDSDGIGTGSDLSGAATLNKLVAAIEAAGGPHYSWVEVAPTTPNSTGGQSNGNIRSAFLYREDRVDYVEGSVRLIQDTTGTTDAFHNSRNPLAAEFVFHGETITAIDVHNYSRGGSDPLFGANQPAVTNGDDRRVDQTTAVRDYVQGLLAADPDAHVTVMGDFNGYYYEQTLTLLEANGDLYNLARTLTPEERYSYIFEGNAQQIDNLLVSQSLRDGAVFDNVHLNTGQAAIDQPTDHDAILALLSVNTAPVATLDGVFTVDEDTVLTVDAAHGVLANDSDANSDVLTAVLGQGPTYGTLVLNADGSFVYTANADFNGGDSFTYTAHDAFGGVSGLVTVQLGVTAVNDAPVGAADAASVAEDASILVDVLANDHDVDLDGLAIAALSGAKSALGASISLENGQVRYVADADAFDQLAVGQSVIDSFTYTASDGHGGFTAPITVSVTVGEAGDNRVLSGGLWQANSFTDAAGKDTTYTGGLLKDVIDGGDGADTLRGLAGYDTLTGGAGADFLDGGLDGDYQRGGAGADRIVYDAADYVIDGGADRDTLILNVGATVNLANMSTSQVAGGAYVAGFEDVDASGATAGVTLTGSAYNNSLTGGAFADVLVGGAGFDTLAGGAGNDVLDGGADGDQQRGGEGDDRIVYDAADYVIDGGAGRDTLVLKVGAVVNLANLSSSQIAGATYVSSFENVDASDASAAVTLTGSQFANSLVGGAGADVITGGGGADLLTGGFGADTFVFAASSDSAPTARDVILDFGAGDRIDLSGIDANTGLAGDQGFTLNNQTGHAGDMAMFYDAQGDRTVVLLYTDNSGQASSIFELAGHHGLTTSDFIL</sequence>
<comment type="cofactor">
    <cofactor evidence="1">
        <name>Ca(2+)</name>
        <dbReference type="ChEBI" id="CHEBI:29108"/>
    </cofactor>
</comment>
<dbReference type="RefSeq" id="WP_310032789.1">
    <property type="nucleotide sequence ID" value="NZ_JAVDRL010000008.1"/>
</dbReference>
<dbReference type="PANTHER" id="PTHR42834:SF1">
    <property type="entry name" value="ENDONUCLEASE_EXONUCLEASE_PHOSPHATASE FAMILY PROTEIN (AFU_ORTHOLOGUE AFUA_3G09210)"/>
    <property type="match status" value="1"/>
</dbReference>
<dbReference type="Gene3D" id="2.150.10.10">
    <property type="entry name" value="Serralysin-like metalloprotease, C-terminal"/>
    <property type="match status" value="2"/>
</dbReference>
<dbReference type="SUPFAM" id="SSF141072">
    <property type="entry name" value="CalX-like"/>
    <property type="match status" value="1"/>
</dbReference>
<dbReference type="NCBIfam" id="TIGR01965">
    <property type="entry name" value="VCBS_repeat"/>
    <property type="match status" value="2"/>
</dbReference>
<dbReference type="InterPro" id="IPR010221">
    <property type="entry name" value="VCBS_dom"/>
</dbReference>
<dbReference type="EMBL" id="JAVDRL010000008">
    <property type="protein sequence ID" value="MDR6532316.1"/>
    <property type="molecule type" value="Genomic_DNA"/>
</dbReference>
<dbReference type="Pfam" id="PF00353">
    <property type="entry name" value="HemolysinCabind"/>
    <property type="match status" value="2"/>
</dbReference>
<accession>A0ABU1N2K7</accession>
<dbReference type="PROSITE" id="PS00330">
    <property type="entry name" value="HEMOLYSIN_CALCIUM"/>
    <property type="match status" value="4"/>
</dbReference>
<dbReference type="Gene3D" id="2.60.40.2030">
    <property type="match status" value="1"/>
</dbReference>
<dbReference type="PRINTS" id="PR00313">
    <property type="entry name" value="CABNDNGRPT"/>
</dbReference>
<comment type="subcellular location">
    <subcellularLocation>
        <location evidence="2">Secreted</location>
    </subcellularLocation>
</comment>
<dbReference type="InterPro" id="IPR038081">
    <property type="entry name" value="CalX-like_sf"/>
</dbReference>
<organism evidence="8 9">
    <name type="scientific">Caulobacter rhizosphaerae</name>
    <dbReference type="NCBI Taxonomy" id="2010972"/>
    <lineage>
        <taxon>Bacteria</taxon>
        <taxon>Pseudomonadati</taxon>
        <taxon>Pseudomonadota</taxon>
        <taxon>Alphaproteobacteria</taxon>
        <taxon>Caulobacterales</taxon>
        <taxon>Caulobacteraceae</taxon>
        <taxon>Caulobacter</taxon>
    </lineage>
</organism>
<dbReference type="InterPro" id="IPR036691">
    <property type="entry name" value="Endo/exonu/phosph_ase_sf"/>
</dbReference>
<dbReference type="CDD" id="cd04486">
    <property type="entry name" value="YhcR_OBF_like"/>
    <property type="match status" value="1"/>
</dbReference>
<dbReference type="Pfam" id="PF08548">
    <property type="entry name" value="Peptidase_M10_C"/>
    <property type="match status" value="1"/>
</dbReference>
<dbReference type="SUPFAM" id="SSF51120">
    <property type="entry name" value="beta-Roll"/>
    <property type="match status" value="3"/>
</dbReference>
<dbReference type="InterPro" id="IPR003644">
    <property type="entry name" value="Calx_beta"/>
</dbReference>
<evidence type="ECO:0000256" key="6">
    <source>
        <dbReference type="ARBA" id="ARBA00022837"/>
    </source>
</evidence>
<comment type="caution">
    <text evidence="8">The sequence shown here is derived from an EMBL/GenBank/DDBJ whole genome shotgun (WGS) entry which is preliminary data.</text>
</comment>
<dbReference type="Pfam" id="PF19580">
    <property type="entry name" value="Exo_endo_phos_3"/>
    <property type="match status" value="1"/>
</dbReference>
<dbReference type="Pfam" id="PF03160">
    <property type="entry name" value="Calx-beta"/>
    <property type="match status" value="1"/>
</dbReference>
<dbReference type="InterPro" id="IPR001343">
    <property type="entry name" value="Hemolysn_Ca-bd"/>
</dbReference>
<dbReference type="Pfam" id="PF17963">
    <property type="entry name" value="Big_9"/>
    <property type="match status" value="2"/>
</dbReference>
<evidence type="ECO:0000256" key="4">
    <source>
        <dbReference type="ARBA" id="ARBA00022729"/>
    </source>
</evidence>
<evidence type="ECO:0000259" key="7">
    <source>
        <dbReference type="SMART" id="SM00237"/>
    </source>
</evidence>
<name>A0ABU1N2K7_9CAUL</name>
<dbReference type="InterPro" id="IPR011049">
    <property type="entry name" value="Serralysin-like_metalloprot_C"/>
</dbReference>
<keyword evidence="3" id="KW-0964">Secreted</keyword>
<dbReference type="SMART" id="SM00237">
    <property type="entry name" value="Calx_beta"/>
    <property type="match status" value="1"/>
</dbReference>
<dbReference type="NCBIfam" id="NF012211">
    <property type="entry name" value="tand_rpt_95"/>
    <property type="match status" value="2"/>
</dbReference>
<keyword evidence="4" id="KW-0732">Signal</keyword>
<dbReference type="Gene3D" id="2.60.40.3440">
    <property type="match status" value="1"/>
</dbReference>
<keyword evidence="5" id="KW-0677">Repeat</keyword>
<protein>
    <submittedName>
        <fullName evidence="8">VCBS repeat-containing protein</fullName>
    </submittedName>
</protein>
<evidence type="ECO:0000256" key="2">
    <source>
        <dbReference type="ARBA" id="ARBA00004613"/>
    </source>
</evidence>
<keyword evidence="6" id="KW-0106">Calcium</keyword>
<dbReference type="SUPFAM" id="SSF56219">
    <property type="entry name" value="DNase I-like"/>
    <property type="match status" value="1"/>
</dbReference>
<evidence type="ECO:0000313" key="9">
    <source>
        <dbReference type="Proteomes" id="UP001262754"/>
    </source>
</evidence>
<dbReference type="InterPro" id="IPR018511">
    <property type="entry name" value="Hemolysin-typ_Ca-bd_CS"/>
</dbReference>
<evidence type="ECO:0000256" key="5">
    <source>
        <dbReference type="ARBA" id="ARBA00022737"/>
    </source>
</evidence>
<evidence type="ECO:0000256" key="3">
    <source>
        <dbReference type="ARBA" id="ARBA00022525"/>
    </source>
</evidence>
<evidence type="ECO:0000313" key="8">
    <source>
        <dbReference type="EMBL" id="MDR6532316.1"/>
    </source>
</evidence>
<feature type="domain" description="Calx-beta" evidence="7">
    <location>
        <begin position="185"/>
        <end position="281"/>
    </location>
</feature>
<proteinExistence type="predicted"/>
<reference evidence="8 9" key="1">
    <citation type="submission" date="2023-07" db="EMBL/GenBank/DDBJ databases">
        <title>Sorghum-associated microbial communities from plants grown in Nebraska, USA.</title>
        <authorList>
            <person name="Schachtman D."/>
        </authorList>
    </citation>
    <scope>NUCLEOTIDE SEQUENCE [LARGE SCALE GENOMIC DNA]</scope>
    <source>
        <strain evidence="8 9">DS2154</strain>
    </source>
</reference>
<dbReference type="InterPro" id="IPR005135">
    <property type="entry name" value="Endo/exonuclease/phosphatase"/>
</dbReference>
<dbReference type="Proteomes" id="UP001262754">
    <property type="component" value="Unassembled WGS sequence"/>
</dbReference>
<keyword evidence="9" id="KW-1185">Reference proteome</keyword>
<gene>
    <name evidence="8" type="ORF">J2800_003072</name>
</gene>